<reference evidence="3 4" key="1">
    <citation type="submission" date="2019-10" db="EMBL/GenBank/DDBJ databases">
        <title>Assembly and Annotation for the nematode Trichostrongylus colubriformis.</title>
        <authorList>
            <person name="Martin J."/>
        </authorList>
    </citation>
    <scope>NUCLEOTIDE SEQUENCE [LARGE SCALE GENOMIC DNA]</scope>
    <source>
        <strain evidence="3">G859</strain>
        <tissue evidence="3">Whole worm</tissue>
    </source>
</reference>
<comment type="caution">
    <text evidence="3">The sequence shown here is derived from an EMBL/GenBank/DDBJ whole genome shotgun (WGS) entry which is preliminary data.</text>
</comment>
<dbReference type="AlphaFoldDB" id="A0AAN8J2U3"/>
<accession>A0AAN8J2U3</accession>
<feature type="non-terminal residue" evidence="3">
    <location>
        <position position="60"/>
    </location>
</feature>
<evidence type="ECO:0000313" key="3">
    <source>
        <dbReference type="EMBL" id="KAK5981994.1"/>
    </source>
</evidence>
<dbReference type="Proteomes" id="UP001331761">
    <property type="component" value="Unassembled WGS sequence"/>
</dbReference>
<dbReference type="EMBL" id="WIXE01005664">
    <property type="protein sequence ID" value="KAK5981994.1"/>
    <property type="molecule type" value="Genomic_DNA"/>
</dbReference>
<evidence type="ECO:0000256" key="2">
    <source>
        <dbReference type="SAM" id="SignalP"/>
    </source>
</evidence>
<protein>
    <submittedName>
        <fullName evidence="3">Uncharacterized protein</fullName>
    </submittedName>
</protein>
<feature type="region of interest" description="Disordered" evidence="1">
    <location>
        <begin position="36"/>
        <end position="60"/>
    </location>
</feature>
<sequence length="60" mass="6790">MPSCTRILLISVLLQRIGIGEMSVLKSDKEIEYSYTESESDSGRSNEKLENNVSRLLDKL</sequence>
<feature type="chain" id="PRO_5043055535" evidence="2">
    <location>
        <begin position="21"/>
        <end position="60"/>
    </location>
</feature>
<feature type="compositionally biased region" description="Basic and acidic residues" evidence="1">
    <location>
        <begin position="41"/>
        <end position="60"/>
    </location>
</feature>
<name>A0AAN8J2U3_TRICO</name>
<keyword evidence="2" id="KW-0732">Signal</keyword>
<keyword evidence="4" id="KW-1185">Reference proteome</keyword>
<evidence type="ECO:0000256" key="1">
    <source>
        <dbReference type="SAM" id="MobiDB-lite"/>
    </source>
</evidence>
<gene>
    <name evidence="3" type="ORF">GCK32_002914</name>
</gene>
<feature type="signal peptide" evidence="2">
    <location>
        <begin position="1"/>
        <end position="20"/>
    </location>
</feature>
<organism evidence="3 4">
    <name type="scientific">Trichostrongylus colubriformis</name>
    <name type="common">Black scour worm</name>
    <dbReference type="NCBI Taxonomy" id="6319"/>
    <lineage>
        <taxon>Eukaryota</taxon>
        <taxon>Metazoa</taxon>
        <taxon>Ecdysozoa</taxon>
        <taxon>Nematoda</taxon>
        <taxon>Chromadorea</taxon>
        <taxon>Rhabditida</taxon>
        <taxon>Rhabditina</taxon>
        <taxon>Rhabditomorpha</taxon>
        <taxon>Strongyloidea</taxon>
        <taxon>Trichostrongylidae</taxon>
        <taxon>Trichostrongylus</taxon>
    </lineage>
</organism>
<evidence type="ECO:0000313" key="4">
    <source>
        <dbReference type="Proteomes" id="UP001331761"/>
    </source>
</evidence>
<proteinExistence type="predicted"/>